<keyword evidence="3" id="KW-1185">Reference proteome</keyword>
<dbReference type="Pfam" id="PF09832">
    <property type="entry name" value="DUF2059"/>
    <property type="match status" value="1"/>
</dbReference>
<dbReference type="OrthoDB" id="7841298at2"/>
<dbReference type="InterPro" id="IPR018637">
    <property type="entry name" value="DUF2059"/>
</dbReference>
<dbReference type="STRING" id="364200.SAMN04488515_1119"/>
<dbReference type="Proteomes" id="UP000199167">
    <property type="component" value="Unassembled WGS sequence"/>
</dbReference>
<evidence type="ECO:0000259" key="1">
    <source>
        <dbReference type="Pfam" id="PF09832"/>
    </source>
</evidence>
<protein>
    <recommendedName>
        <fullName evidence="1">DUF2059 domain-containing protein</fullName>
    </recommendedName>
</protein>
<evidence type="ECO:0000313" key="3">
    <source>
        <dbReference type="Proteomes" id="UP000199167"/>
    </source>
</evidence>
<organism evidence="2 3">
    <name type="scientific">Cognatiyoonia koreensis</name>
    <dbReference type="NCBI Taxonomy" id="364200"/>
    <lineage>
        <taxon>Bacteria</taxon>
        <taxon>Pseudomonadati</taxon>
        <taxon>Pseudomonadota</taxon>
        <taxon>Alphaproteobacteria</taxon>
        <taxon>Rhodobacterales</taxon>
        <taxon>Paracoccaceae</taxon>
        <taxon>Cognatiyoonia</taxon>
    </lineage>
</organism>
<sequence length="279" mass="30719">MFSRLSYGIALFTAVAVGGTLSAQDSEADKIGKLYDVLALADLLSIMREEGLAYGEDIGTDLFMGDPGPDWDKAVSTIYNLDRMEAEVKIAFATDLADDDIDSMIAFFDSDLGRTIINLEVSAREALLDETVEEASKEAAALALADEDPRMELIKTYADVNNIVEANVVGAMNANFAFYIGLMDGGAFPQALSEEEILADVWSQEPDIRTNTTEWVYSFLYLAYQPLADEDIQAYIDFSETEAGRDINNALFSAFDGMFEDISKNLGRASSRFMTRQEL</sequence>
<reference evidence="2 3" key="1">
    <citation type="submission" date="2016-10" db="EMBL/GenBank/DDBJ databases">
        <authorList>
            <person name="de Groot N.N."/>
        </authorList>
    </citation>
    <scope>NUCLEOTIDE SEQUENCE [LARGE SCALE GENOMIC DNA]</scope>
    <source>
        <strain evidence="2 3">DSM 17925</strain>
    </source>
</reference>
<dbReference type="AlphaFoldDB" id="A0A1I0PAP7"/>
<name>A0A1I0PAP7_9RHOB</name>
<accession>A0A1I0PAP7</accession>
<feature type="domain" description="DUF2059" evidence="1">
    <location>
        <begin position="82"/>
        <end position="140"/>
    </location>
</feature>
<gene>
    <name evidence="2" type="ORF">SAMN04488515_1119</name>
</gene>
<evidence type="ECO:0000313" key="2">
    <source>
        <dbReference type="EMBL" id="SEW11450.1"/>
    </source>
</evidence>
<dbReference type="EMBL" id="FOIZ01000001">
    <property type="protein sequence ID" value="SEW11450.1"/>
    <property type="molecule type" value="Genomic_DNA"/>
</dbReference>
<proteinExistence type="predicted"/>